<evidence type="ECO:0000313" key="1">
    <source>
        <dbReference type="EMBL" id="KAH7405494.1"/>
    </source>
</evidence>
<dbReference type="InterPro" id="IPR038925">
    <property type="entry name" value="At3g17800-like"/>
</dbReference>
<protein>
    <submittedName>
        <fullName evidence="1">Uncharacterized protein</fullName>
    </submittedName>
</protein>
<organism evidence="1 2">
    <name type="scientific">Ceratopteris richardii</name>
    <name type="common">Triangle waterfern</name>
    <dbReference type="NCBI Taxonomy" id="49495"/>
    <lineage>
        <taxon>Eukaryota</taxon>
        <taxon>Viridiplantae</taxon>
        <taxon>Streptophyta</taxon>
        <taxon>Embryophyta</taxon>
        <taxon>Tracheophyta</taxon>
        <taxon>Polypodiopsida</taxon>
        <taxon>Polypodiidae</taxon>
        <taxon>Polypodiales</taxon>
        <taxon>Pteridineae</taxon>
        <taxon>Pteridaceae</taxon>
        <taxon>Parkerioideae</taxon>
        <taxon>Ceratopteris</taxon>
    </lineage>
</organism>
<dbReference type="OMA" id="ALSTHEQ"/>
<sequence length="402" mass="45365">MPALGLMLSLEMDSVLWGCFDTRAPALSTHEQISFQSSFFSSPPYLKVNILKNTYSEPKQAFRSSIVIANSSDKGFPNLFGPFQPQSRTGLYLADLLHRNPSQIHIAVEHELEVLAENREADVNHDRLGAHGAELLYKKIAELKSKERFDALEEILYTLIVQKFVEARIAMVPNVSILVSTDVVWPLQLEELKSVHTDETLDLILEHSLLVLGKQTATRYFSAGMFAHMSRKSMKEIYRDSITYGYFIRRLRNRFQLEKSMDAYAHMAESSGGKGMMTPELAAAMSILKDLRGLNPTAIGAEPKASEFLAYILSFDADTLKGFRSIRSKESCGIIDRHTHALFKDLDFKVSSDGLMRGEGKDQGVHLNFLRSKELVLEAVTFGSFLWDVEVYVDSYYTIVKN</sequence>
<dbReference type="Pfam" id="PF05542">
    <property type="entry name" value="DUF760"/>
    <property type="match status" value="1"/>
</dbReference>
<dbReference type="Proteomes" id="UP000825935">
    <property type="component" value="Chromosome 15"/>
</dbReference>
<dbReference type="AlphaFoldDB" id="A0A8T2T628"/>
<dbReference type="OrthoDB" id="1918772at2759"/>
<reference evidence="1" key="1">
    <citation type="submission" date="2021-08" db="EMBL/GenBank/DDBJ databases">
        <title>WGS assembly of Ceratopteris richardii.</title>
        <authorList>
            <person name="Marchant D.B."/>
            <person name="Chen G."/>
            <person name="Jenkins J."/>
            <person name="Shu S."/>
            <person name="Leebens-Mack J."/>
            <person name="Grimwood J."/>
            <person name="Schmutz J."/>
            <person name="Soltis P."/>
            <person name="Soltis D."/>
            <person name="Chen Z.-H."/>
        </authorList>
    </citation>
    <scope>NUCLEOTIDE SEQUENCE</scope>
    <source>
        <strain evidence="1">Whitten #5841</strain>
        <tissue evidence="1">Leaf</tissue>
    </source>
</reference>
<dbReference type="PANTHER" id="PTHR31808">
    <property type="entry name" value="EXPRESSED PROTEIN"/>
    <property type="match status" value="1"/>
</dbReference>
<dbReference type="InterPro" id="IPR008479">
    <property type="entry name" value="DUF760"/>
</dbReference>
<proteinExistence type="predicted"/>
<accession>A0A8T2T628</accession>
<gene>
    <name evidence="1" type="ORF">KP509_15G072600</name>
</gene>
<evidence type="ECO:0000313" key="2">
    <source>
        <dbReference type="Proteomes" id="UP000825935"/>
    </source>
</evidence>
<name>A0A8T2T628_CERRI</name>
<comment type="caution">
    <text evidence="1">The sequence shown here is derived from an EMBL/GenBank/DDBJ whole genome shotgun (WGS) entry which is preliminary data.</text>
</comment>
<keyword evidence="2" id="KW-1185">Reference proteome</keyword>
<dbReference type="EMBL" id="CM035420">
    <property type="protein sequence ID" value="KAH7405494.1"/>
    <property type="molecule type" value="Genomic_DNA"/>
</dbReference>
<dbReference type="PANTHER" id="PTHR31808:SF9">
    <property type="entry name" value="F21O3.2 PROTEIN"/>
    <property type="match status" value="1"/>
</dbReference>